<feature type="coiled-coil region" evidence="1">
    <location>
        <begin position="263"/>
        <end position="325"/>
    </location>
</feature>
<evidence type="ECO:0000313" key="3">
    <source>
        <dbReference type="EMBL" id="ETV71240.1"/>
    </source>
</evidence>
<organism evidence="3">
    <name type="scientific">Aphanomyces astaci</name>
    <name type="common">Crayfish plague agent</name>
    <dbReference type="NCBI Taxonomy" id="112090"/>
    <lineage>
        <taxon>Eukaryota</taxon>
        <taxon>Sar</taxon>
        <taxon>Stramenopiles</taxon>
        <taxon>Oomycota</taxon>
        <taxon>Saprolegniomycetes</taxon>
        <taxon>Saprolegniales</taxon>
        <taxon>Verrucalvaceae</taxon>
        <taxon>Aphanomyces</taxon>
    </lineage>
</organism>
<accession>W4FUR6</accession>
<proteinExistence type="predicted"/>
<dbReference type="AlphaFoldDB" id="W4FUR6"/>
<evidence type="ECO:0000256" key="1">
    <source>
        <dbReference type="SAM" id="Coils"/>
    </source>
</evidence>
<sequence>MRVDDDADDSSSSRTSNPEDMAICNRLMNLRNVEAMHAMEDEVLRLTRKLRDIEARDKAQQSTDSHLSFVLQRNQELERIIVSSFQETESLRQDLARLQRKLDVVNTKRLATDEINQLLAEDILAQALARHAAQGSWLARCEVLQQQCRAISQDLEMRTTELAAQVQQNQTQIQTVDRLQEMLYRMEGRELDLTTLLARSEFKLSQLQKETEQSAHALLTTLETTLEIKQQTLKVEEVAPDASRPCVGCGDWQTAKGKHRRQLDTLARQRDKLAKDLLDEREAGNFARNSVAAKGEEVRTLRTQLAVATQQLDKMRQYIKEAENSTSFERYVNLKTENYVLIQQLEQANTATPSRDHDPVADGSKRRLTKPKNVVMPLIGSSSNNAQRPGSWFRLNC</sequence>
<dbReference type="RefSeq" id="XP_009839180.1">
    <property type="nucleotide sequence ID" value="XM_009840878.1"/>
</dbReference>
<name>W4FUR6_APHAT</name>
<evidence type="ECO:0000256" key="2">
    <source>
        <dbReference type="SAM" id="MobiDB-lite"/>
    </source>
</evidence>
<protein>
    <submittedName>
        <fullName evidence="3">Uncharacterized protein</fullName>
    </submittedName>
</protein>
<reference evidence="3" key="1">
    <citation type="submission" date="2013-12" db="EMBL/GenBank/DDBJ databases">
        <title>The Genome Sequence of Aphanomyces astaci APO3.</title>
        <authorList>
            <consortium name="The Broad Institute Genomics Platform"/>
            <person name="Russ C."/>
            <person name="Tyler B."/>
            <person name="van West P."/>
            <person name="Dieguez-Uribeondo J."/>
            <person name="Young S.K."/>
            <person name="Zeng Q."/>
            <person name="Gargeya S."/>
            <person name="Fitzgerald M."/>
            <person name="Abouelleil A."/>
            <person name="Alvarado L."/>
            <person name="Chapman S.B."/>
            <person name="Gainer-Dewar J."/>
            <person name="Goldberg J."/>
            <person name="Griggs A."/>
            <person name="Gujja S."/>
            <person name="Hansen M."/>
            <person name="Howarth C."/>
            <person name="Imamovic A."/>
            <person name="Ireland A."/>
            <person name="Larimer J."/>
            <person name="McCowan C."/>
            <person name="Murphy C."/>
            <person name="Pearson M."/>
            <person name="Poon T.W."/>
            <person name="Priest M."/>
            <person name="Roberts A."/>
            <person name="Saif S."/>
            <person name="Shea T."/>
            <person name="Sykes S."/>
            <person name="Wortman J."/>
            <person name="Nusbaum C."/>
            <person name="Birren B."/>
        </authorList>
    </citation>
    <scope>NUCLEOTIDE SEQUENCE [LARGE SCALE GENOMIC DNA]</scope>
    <source>
        <strain evidence="3">APO3</strain>
    </source>
</reference>
<feature type="region of interest" description="Disordered" evidence="2">
    <location>
        <begin position="1"/>
        <end position="20"/>
    </location>
</feature>
<dbReference type="EMBL" id="KI913161">
    <property type="protein sequence ID" value="ETV71240.1"/>
    <property type="molecule type" value="Genomic_DNA"/>
</dbReference>
<dbReference type="VEuPathDB" id="FungiDB:H257_13380"/>
<gene>
    <name evidence="3" type="ORF">H257_13380</name>
</gene>
<dbReference type="OrthoDB" id="10255522at2759"/>
<dbReference type="GeneID" id="20815376"/>
<keyword evidence="1" id="KW-0175">Coiled coil</keyword>